<keyword evidence="1" id="KW-0677">Repeat</keyword>
<dbReference type="PROSITE" id="PS50297">
    <property type="entry name" value="ANK_REP_REGION"/>
    <property type="match status" value="2"/>
</dbReference>
<name>A0AAN9XZ94_9HEMI</name>
<feature type="repeat" description="ANK" evidence="3">
    <location>
        <begin position="88"/>
        <end position="120"/>
    </location>
</feature>
<evidence type="ECO:0000313" key="5">
    <source>
        <dbReference type="Proteomes" id="UP001367676"/>
    </source>
</evidence>
<keyword evidence="2 3" id="KW-0040">ANK repeat</keyword>
<dbReference type="Gene3D" id="1.25.40.20">
    <property type="entry name" value="Ankyrin repeat-containing domain"/>
    <property type="match status" value="1"/>
</dbReference>
<keyword evidence="5" id="KW-1185">Reference proteome</keyword>
<sequence length="254" mass="28179">MDLSLFEPSKMSTPTDSISLSIQRNDRSSIIQLLEVLMKNRLPLPTGRNNWTALHYAASKPQYKEYLELLLEYSDSILMDINGQTEHEGETPLHIACKNGCEESVLILLQKGCDPYKVTSDYRQSALHIAAFNGYSKIIEYLLDYPENINEPAMMGETPLHQAASGKSNLEVGSILLARGVDVGLRAKGGDSPLHLAGLNNNLDIVGAHPARVHSSHVPAFPDFLLRRPRSHPRQQLQRWMTCSRSAALGVVPL</sequence>
<dbReference type="Pfam" id="PF12796">
    <property type="entry name" value="Ank_2"/>
    <property type="match status" value="2"/>
</dbReference>
<dbReference type="SMART" id="SM00248">
    <property type="entry name" value="ANK"/>
    <property type="match status" value="4"/>
</dbReference>
<reference evidence="4 5" key="1">
    <citation type="submission" date="2024-03" db="EMBL/GenBank/DDBJ databases">
        <title>Adaptation during the transition from Ophiocordyceps entomopathogen to insect associate is accompanied by gene loss and intensified selection.</title>
        <authorList>
            <person name="Ward C.M."/>
            <person name="Onetto C.A."/>
            <person name="Borneman A.R."/>
        </authorList>
    </citation>
    <scope>NUCLEOTIDE SEQUENCE [LARGE SCALE GENOMIC DNA]</scope>
    <source>
        <strain evidence="4">AWRI1</strain>
        <tissue evidence="4">Single Adult Female</tissue>
    </source>
</reference>
<dbReference type="AlphaFoldDB" id="A0AAN9XZ94"/>
<dbReference type="PANTHER" id="PTHR24198">
    <property type="entry name" value="ANKYRIN REPEAT AND PROTEIN KINASE DOMAIN-CONTAINING PROTEIN"/>
    <property type="match status" value="1"/>
</dbReference>
<evidence type="ECO:0000256" key="2">
    <source>
        <dbReference type="ARBA" id="ARBA00023043"/>
    </source>
</evidence>
<evidence type="ECO:0000256" key="3">
    <source>
        <dbReference type="PROSITE-ProRule" id="PRU00023"/>
    </source>
</evidence>
<protein>
    <submittedName>
        <fullName evidence="4">Uncharacterized protein</fullName>
    </submittedName>
</protein>
<dbReference type="InterPro" id="IPR002110">
    <property type="entry name" value="Ankyrin_rpt"/>
</dbReference>
<dbReference type="PANTHER" id="PTHR24198:SF165">
    <property type="entry name" value="ANKYRIN REPEAT-CONTAINING PROTEIN-RELATED"/>
    <property type="match status" value="1"/>
</dbReference>
<evidence type="ECO:0000256" key="1">
    <source>
        <dbReference type="ARBA" id="ARBA00022737"/>
    </source>
</evidence>
<feature type="repeat" description="ANK" evidence="3">
    <location>
        <begin position="122"/>
        <end position="154"/>
    </location>
</feature>
<dbReference type="PROSITE" id="PS50088">
    <property type="entry name" value="ANK_REPEAT"/>
    <property type="match status" value="3"/>
</dbReference>
<accession>A0AAN9XZ94</accession>
<dbReference type="InterPro" id="IPR036770">
    <property type="entry name" value="Ankyrin_rpt-contain_sf"/>
</dbReference>
<proteinExistence type="predicted"/>
<dbReference type="Proteomes" id="UP001367676">
    <property type="component" value="Unassembled WGS sequence"/>
</dbReference>
<feature type="repeat" description="ANK" evidence="3">
    <location>
        <begin position="155"/>
        <end position="188"/>
    </location>
</feature>
<dbReference type="EMBL" id="JBBCAQ010000037">
    <property type="protein sequence ID" value="KAK7573940.1"/>
    <property type="molecule type" value="Genomic_DNA"/>
</dbReference>
<comment type="caution">
    <text evidence="4">The sequence shown here is derived from an EMBL/GenBank/DDBJ whole genome shotgun (WGS) entry which is preliminary data.</text>
</comment>
<evidence type="ECO:0000313" key="4">
    <source>
        <dbReference type="EMBL" id="KAK7573940.1"/>
    </source>
</evidence>
<organism evidence="4 5">
    <name type="scientific">Parthenolecanium corni</name>
    <dbReference type="NCBI Taxonomy" id="536013"/>
    <lineage>
        <taxon>Eukaryota</taxon>
        <taxon>Metazoa</taxon>
        <taxon>Ecdysozoa</taxon>
        <taxon>Arthropoda</taxon>
        <taxon>Hexapoda</taxon>
        <taxon>Insecta</taxon>
        <taxon>Pterygota</taxon>
        <taxon>Neoptera</taxon>
        <taxon>Paraneoptera</taxon>
        <taxon>Hemiptera</taxon>
        <taxon>Sternorrhyncha</taxon>
        <taxon>Coccoidea</taxon>
        <taxon>Coccidae</taxon>
        <taxon>Parthenolecanium</taxon>
    </lineage>
</organism>
<gene>
    <name evidence="4" type="ORF">V9T40_011131</name>
</gene>
<dbReference type="SUPFAM" id="SSF48403">
    <property type="entry name" value="Ankyrin repeat"/>
    <property type="match status" value="1"/>
</dbReference>